<dbReference type="AlphaFoldDB" id="A0A8J3Q0S5"/>
<dbReference type="GO" id="GO:0008726">
    <property type="term" value="F:alkanesulfonate monooxygenase activity"/>
    <property type="evidence" value="ECO:0007669"/>
    <property type="project" value="TreeGrafter"/>
</dbReference>
<evidence type="ECO:0000313" key="6">
    <source>
        <dbReference type="EMBL" id="GIG84457.1"/>
    </source>
</evidence>
<dbReference type="InterPro" id="IPR036661">
    <property type="entry name" value="Luciferase-like_sf"/>
</dbReference>
<dbReference type="PANTHER" id="PTHR42847:SF4">
    <property type="entry name" value="ALKANESULFONATE MONOOXYGENASE-RELATED"/>
    <property type="match status" value="1"/>
</dbReference>
<dbReference type="Proteomes" id="UP000630097">
    <property type="component" value="Unassembled WGS sequence"/>
</dbReference>
<keyword evidence="7" id="KW-1185">Reference proteome</keyword>
<evidence type="ECO:0000256" key="4">
    <source>
        <dbReference type="ARBA" id="ARBA00023033"/>
    </source>
</evidence>
<dbReference type="GO" id="GO:0046306">
    <property type="term" value="P:alkanesulfonate catabolic process"/>
    <property type="evidence" value="ECO:0007669"/>
    <property type="project" value="TreeGrafter"/>
</dbReference>
<proteinExistence type="predicted"/>
<dbReference type="SUPFAM" id="SSF51679">
    <property type="entry name" value="Bacterial luciferase-like"/>
    <property type="match status" value="1"/>
</dbReference>
<keyword evidence="2" id="KW-0288">FMN</keyword>
<dbReference type="InterPro" id="IPR050172">
    <property type="entry name" value="SsuD_RutA_monooxygenase"/>
</dbReference>
<feature type="domain" description="Luciferase-like" evidence="5">
    <location>
        <begin position="18"/>
        <end position="236"/>
    </location>
</feature>
<comment type="caution">
    <text evidence="6">The sequence shown here is derived from an EMBL/GenBank/DDBJ whole genome shotgun (WGS) entry which is preliminary data.</text>
</comment>
<gene>
    <name evidence="6" type="ORF">Pka01_75840</name>
</gene>
<evidence type="ECO:0000256" key="2">
    <source>
        <dbReference type="ARBA" id="ARBA00022643"/>
    </source>
</evidence>
<dbReference type="Gene3D" id="3.20.20.30">
    <property type="entry name" value="Luciferase-like domain"/>
    <property type="match status" value="1"/>
</dbReference>
<keyword evidence="4" id="KW-0503">Monooxygenase</keyword>
<keyword evidence="3" id="KW-0560">Oxidoreductase</keyword>
<dbReference type="InterPro" id="IPR019921">
    <property type="entry name" value="Lucif-like_OxRdtase_Rv2161c"/>
</dbReference>
<dbReference type="NCBIfam" id="TIGR03619">
    <property type="entry name" value="F420_Rv2161c"/>
    <property type="match status" value="1"/>
</dbReference>
<protein>
    <submittedName>
        <fullName evidence="6">LLM class F420-dependent oxidoreductase</fullName>
    </submittedName>
</protein>
<keyword evidence="1" id="KW-0285">Flavoprotein</keyword>
<evidence type="ECO:0000259" key="5">
    <source>
        <dbReference type="Pfam" id="PF00296"/>
    </source>
</evidence>
<reference evidence="6 7" key="1">
    <citation type="submission" date="2021-01" db="EMBL/GenBank/DDBJ databases">
        <title>Whole genome shotgun sequence of Planotetraspora kaengkrachanensis NBRC 104272.</title>
        <authorList>
            <person name="Komaki H."/>
            <person name="Tamura T."/>
        </authorList>
    </citation>
    <scope>NUCLEOTIDE SEQUENCE [LARGE SCALE GENOMIC DNA]</scope>
    <source>
        <strain evidence="6 7">NBRC 104272</strain>
    </source>
</reference>
<dbReference type="EMBL" id="BONV01000051">
    <property type="protein sequence ID" value="GIG84457.1"/>
    <property type="molecule type" value="Genomic_DNA"/>
</dbReference>
<dbReference type="RefSeq" id="WP_203887721.1">
    <property type="nucleotide sequence ID" value="NZ_BAABHH010000008.1"/>
</dbReference>
<name>A0A8J3Q0S5_9ACTN</name>
<organism evidence="6 7">
    <name type="scientific">Planotetraspora kaengkrachanensis</name>
    <dbReference type="NCBI Taxonomy" id="575193"/>
    <lineage>
        <taxon>Bacteria</taxon>
        <taxon>Bacillati</taxon>
        <taxon>Actinomycetota</taxon>
        <taxon>Actinomycetes</taxon>
        <taxon>Streptosporangiales</taxon>
        <taxon>Streptosporangiaceae</taxon>
        <taxon>Planotetraspora</taxon>
    </lineage>
</organism>
<dbReference type="InterPro" id="IPR011251">
    <property type="entry name" value="Luciferase-like_dom"/>
</dbReference>
<accession>A0A8J3Q0S5</accession>
<dbReference type="Pfam" id="PF00296">
    <property type="entry name" value="Bac_luciferase"/>
    <property type="match status" value="1"/>
</dbReference>
<evidence type="ECO:0000256" key="1">
    <source>
        <dbReference type="ARBA" id="ARBA00022630"/>
    </source>
</evidence>
<dbReference type="PANTHER" id="PTHR42847">
    <property type="entry name" value="ALKANESULFONATE MONOOXYGENASE"/>
    <property type="match status" value="1"/>
</dbReference>
<sequence>MESGFGYFATHDTVGPAALARMVEKRGHAALLFTEHTHIPVPEPGTRVQSEHGGDLPSKYWHVYDPFVAATAAGVSTTRLRVGTGICLVPQHDPITLAKTVASVDHLTGGRFEFGIGPGWNEPEMRDHGVDPRRRFAVMKEHAEAMREIWTRDEAEYHGEFVSFPPLWSWPKPAQRPHPPVLVGGTGPTVFDRVLSYGDTWLPNYTPGVLERIPELLSRAADAGRRVQVFMSATPADPRVIEECERAGVARVMAYLHTAGIDTIRREMDAFEAALAEVRGETP</sequence>
<evidence type="ECO:0000313" key="7">
    <source>
        <dbReference type="Proteomes" id="UP000630097"/>
    </source>
</evidence>
<evidence type="ECO:0000256" key="3">
    <source>
        <dbReference type="ARBA" id="ARBA00023002"/>
    </source>
</evidence>